<evidence type="ECO:0000256" key="1">
    <source>
        <dbReference type="ARBA" id="ARBA00023002"/>
    </source>
</evidence>
<dbReference type="PANTHER" id="PTHR43625:SF40">
    <property type="entry name" value="ALDO-KETO REDUCTASE YAKC [NADP(+)]"/>
    <property type="match status" value="1"/>
</dbReference>
<dbReference type="EMBL" id="CP013909">
    <property type="protein sequence ID" value="ALW83636.1"/>
    <property type="molecule type" value="Genomic_DNA"/>
</dbReference>
<dbReference type="InterPro" id="IPR023210">
    <property type="entry name" value="NADP_OxRdtase_dom"/>
</dbReference>
<organism evidence="3 4">
    <name type="scientific">Hymenobacter sedentarius</name>
    <dbReference type="NCBI Taxonomy" id="1411621"/>
    <lineage>
        <taxon>Bacteria</taxon>
        <taxon>Pseudomonadati</taxon>
        <taxon>Bacteroidota</taxon>
        <taxon>Cytophagia</taxon>
        <taxon>Cytophagales</taxon>
        <taxon>Hymenobacteraceae</taxon>
        <taxon>Hymenobacter</taxon>
    </lineage>
</organism>
<feature type="domain" description="NADP-dependent oxidoreductase" evidence="2">
    <location>
        <begin position="16"/>
        <end position="305"/>
    </location>
</feature>
<evidence type="ECO:0000313" key="4">
    <source>
        <dbReference type="Proteomes" id="UP000059542"/>
    </source>
</evidence>
<keyword evidence="4" id="KW-1185">Reference proteome</keyword>
<dbReference type="RefSeq" id="WP_068188134.1">
    <property type="nucleotide sequence ID" value="NZ_CP013909.1"/>
</dbReference>
<dbReference type="Proteomes" id="UP000059542">
    <property type="component" value="Chromosome"/>
</dbReference>
<evidence type="ECO:0000259" key="2">
    <source>
        <dbReference type="Pfam" id="PF00248"/>
    </source>
</evidence>
<dbReference type="Gene3D" id="3.20.20.100">
    <property type="entry name" value="NADP-dependent oxidoreductase domain"/>
    <property type="match status" value="1"/>
</dbReference>
<keyword evidence="1" id="KW-0560">Oxidoreductase</keyword>
<gene>
    <name evidence="3" type="ORF">AUC43_00030</name>
</gene>
<dbReference type="PROSITE" id="PS51257">
    <property type="entry name" value="PROKAR_LIPOPROTEIN"/>
    <property type="match status" value="1"/>
</dbReference>
<protein>
    <submittedName>
        <fullName evidence="3">Aldo/keto reductase</fullName>
    </submittedName>
</protein>
<reference evidence="3 4" key="1">
    <citation type="submission" date="2015-12" db="EMBL/GenBank/DDBJ databases">
        <authorList>
            <person name="Shamseldin A."/>
            <person name="Moawad H."/>
            <person name="Abd El-Rahim W.M."/>
            <person name="Sadowsky M.J."/>
        </authorList>
    </citation>
    <scope>NUCLEOTIDE SEQUENCE [LARGE SCALE GENOMIC DNA]</scope>
    <source>
        <strain evidence="3 4">DG5B</strain>
    </source>
</reference>
<dbReference type="InterPro" id="IPR050791">
    <property type="entry name" value="Aldo-Keto_reductase"/>
</dbReference>
<dbReference type="AlphaFoldDB" id="A0A0U3SBU5"/>
<dbReference type="GO" id="GO:0005737">
    <property type="term" value="C:cytoplasm"/>
    <property type="evidence" value="ECO:0007669"/>
    <property type="project" value="TreeGrafter"/>
</dbReference>
<dbReference type="Pfam" id="PF00248">
    <property type="entry name" value="Aldo_ket_red"/>
    <property type="match status" value="1"/>
</dbReference>
<sequence>MKTRELGRTGQQVSALGLGCMSMASDYAYGPSDEREAVATLHRALELGVTLWDTADIYGFGANEELLRQVLVPNRAQVFLATKFGFVADGNGGTLVDVRPERIAAACDASLQRLGIDTIDLYYAHRIDPAVPVEEMVGAMAALVQAGKVRFLGLSEASAASLRRAAATHPITALQSEYSMFTRDVEAEILPTCRELGVSLVPFSPLGRGLLTNPGPQLAEKDLRRSMPRFGEEVGDANAPLVAGLHQLATEKGISTAQLALAWLLAQDAHIIPIPGTKRRKYLEENAAAVDVELSPADTQRLQDLLAAHPVVGARYSEGALKLVNR</sequence>
<proteinExistence type="predicted"/>
<accession>A0A0U3SBU5</accession>
<dbReference type="PANTHER" id="PTHR43625">
    <property type="entry name" value="AFLATOXIN B1 ALDEHYDE REDUCTASE"/>
    <property type="match status" value="1"/>
</dbReference>
<dbReference type="GO" id="GO:0016491">
    <property type="term" value="F:oxidoreductase activity"/>
    <property type="evidence" value="ECO:0007669"/>
    <property type="project" value="UniProtKB-KW"/>
</dbReference>
<name>A0A0U3SBU5_9BACT</name>
<dbReference type="InterPro" id="IPR036812">
    <property type="entry name" value="NAD(P)_OxRdtase_dom_sf"/>
</dbReference>
<evidence type="ECO:0000313" key="3">
    <source>
        <dbReference type="EMBL" id="ALW83636.1"/>
    </source>
</evidence>
<dbReference type="OrthoDB" id="9773828at2"/>
<dbReference type="KEGG" id="hyg:AUC43_00030"/>
<dbReference type="SUPFAM" id="SSF51430">
    <property type="entry name" value="NAD(P)-linked oxidoreductase"/>
    <property type="match status" value="1"/>
</dbReference>